<feature type="domain" description="Peptidase M1 membrane alanine aminopeptidase" evidence="1">
    <location>
        <begin position="352"/>
        <end position="551"/>
    </location>
</feature>
<dbReference type="PANTHER" id="PTHR45726:SF3">
    <property type="entry name" value="LEUKOTRIENE A-4 HYDROLASE"/>
    <property type="match status" value="1"/>
</dbReference>
<evidence type="ECO:0000313" key="2">
    <source>
        <dbReference type="EMBL" id="MCG2589285.1"/>
    </source>
</evidence>
<comment type="caution">
    <text evidence="2">The sequence shown here is derived from an EMBL/GenBank/DDBJ whole genome shotgun (WGS) entry which is preliminary data.</text>
</comment>
<protein>
    <submittedName>
        <fullName evidence="2">M1 family metallopeptidase</fullName>
    </submittedName>
</protein>
<dbReference type="SUPFAM" id="SSF55486">
    <property type="entry name" value="Metalloproteases ('zincins'), catalytic domain"/>
    <property type="match status" value="1"/>
</dbReference>
<reference evidence="2" key="2">
    <citation type="submission" date="2024-05" db="EMBL/GenBank/DDBJ databases">
        <title>Rhodohalobacter halophilus gen. nov., sp. nov., a moderately halophilic member of the family Balneolaceae.</title>
        <authorList>
            <person name="Xia J."/>
        </authorList>
    </citation>
    <scope>NUCLEOTIDE SEQUENCE</scope>
    <source>
        <strain evidence="2">WB101</strain>
    </source>
</reference>
<dbReference type="Proteomes" id="UP001165366">
    <property type="component" value="Unassembled WGS sequence"/>
</dbReference>
<name>A0ABS9KEK3_9BACT</name>
<dbReference type="Pfam" id="PF01433">
    <property type="entry name" value="Peptidase_M1"/>
    <property type="match status" value="1"/>
</dbReference>
<reference evidence="2" key="1">
    <citation type="submission" date="2022-01" db="EMBL/GenBank/DDBJ databases">
        <authorList>
            <person name="Wang Y."/>
        </authorList>
    </citation>
    <scope>NUCLEOTIDE SEQUENCE</scope>
    <source>
        <strain evidence="2">WB101</strain>
    </source>
</reference>
<gene>
    <name evidence="2" type="ORF">L6773_11965</name>
</gene>
<dbReference type="EMBL" id="JAKLWS010000014">
    <property type="protein sequence ID" value="MCG2589285.1"/>
    <property type="molecule type" value="Genomic_DNA"/>
</dbReference>
<dbReference type="InterPro" id="IPR034015">
    <property type="entry name" value="M1_LTA4H"/>
</dbReference>
<dbReference type="CDD" id="cd09604">
    <property type="entry name" value="M1_APN_like"/>
    <property type="match status" value="1"/>
</dbReference>
<organism evidence="2 3">
    <name type="scientific">Rhodohalobacter sulfatireducens</name>
    <dbReference type="NCBI Taxonomy" id="2911366"/>
    <lineage>
        <taxon>Bacteria</taxon>
        <taxon>Pseudomonadati</taxon>
        <taxon>Balneolota</taxon>
        <taxon>Balneolia</taxon>
        <taxon>Balneolales</taxon>
        <taxon>Balneolaceae</taxon>
        <taxon>Rhodohalobacter</taxon>
    </lineage>
</organism>
<keyword evidence="3" id="KW-1185">Reference proteome</keyword>
<sequence>MSEPQKDLAPLVDRIERPLPYPLQPPASYQMAVNNGTRTESGEPGENYWQNYSYYTLHAEIDPESNMLYGNSQVTFDNNSPHSQRVIVVELAQNLHKAGTPKNEYVEITGGMDLSRISVDGTEIEETNIYRRWTQEEAGYILDGTHLYIYPDEPLESGDSIDFGFEWSFEIPEHGAAGDGSGRMGRSRENLFYIAYWYPQIAVYDDVIGWYNDPFLGKAEFYHGFADYDVTITAPEDWLVMSTGEFVNPENTLSEETLERYRKAGESDEVITIADFDELDEATLDSEDDKLTWRFQAYNIIDVAFSATLESKWESARTKAGDVDGDGEMDYTRINTFYREPAKFWTDQTKYAQHSIEFLAEYTGKPYPWPHMTSVEGAGIIGGGMEHPMMTVIGDYNSAGAVRLYGVTAHELAHMWIPMMLSTNERRYTWIDEGYTQFHDNLASADYYGPDRFDQLDVFASYMQIAGTELEGELMRWSDYHYFSNTYSIASYDKPASILYALKGLLGEDLFMEAHREFIDRWAFKHPYPWDMFSTFEDVTGRDLSWFWRSWYYETWVLDHGIADVSQNGDEVLINVEDHGNVPMPVVVEVEFEDNTTQTEMVDVDHWLNGYRTKQIEIRSEIPVVNVRIDPDFEFPDVDRSNNQWSSENE</sequence>
<proteinExistence type="predicted"/>
<accession>A0ABS9KEK3</accession>
<dbReference type="PANTHER" id="PTHR45726">
    <property type="entry name" value="LEUKOTRIENE A-4 HYDROLASE"/>
    <property type="match status" value="1"/>
</dbReference>
<dbReference type="InterPro" id="IPR027268">
    <property type="entry name" value="Peptidase_M4/M1_CTD_sf"/>
</dbReference>
<evidence type="ECO:0000259" key="1">
    <source>
        <dbReference type="Pfam" id="PF01433"/>
    </source>
</evidence>
<dbReference type="Gene3D" id="1.10.390.10">
    <property type="entry name" value="Neutral Protease Domain 2"/>
    <property type="match status" value="1"/>
</dbReference>
<evidence type="ECO:0000313" key="3">
    <source>
        <dbReference type="Proteomes" id="UP001165366"/>
    </source>
</evidence>
<dbReference type="InterPro" id="IPR014782">
    <property type="entry name" value="Peptidase_M1_dom"/>
</dbReference>